<dbReference type="AlphaFoldDB" id="A0AAN0T458"/>
<evidence type="ECO:0000313" key="2">
    <source>
        <dbReference type="Proteomes" id="UP000032024"/>
    </source>
</evidence>
<evidence type="ECO:0000313" key="1">
    <source>
        <dbReference type="EMBL" id="AJO22023.1"/>
    </source>
</evidence>
<protein>
    <submittedName>
        <fullName evidence="1">Uncharacterized protein</fullName>
    </submittedName>
</protein>
<accession>A0AAN0T458</accession>
<dbReference type="EMBL" id="CP010525">
    <property type="protein sequence ID" value="AJO22023.1"/>
    <property type="molecule type" value="Genomic_DNA"/>
</dbReference>
<proteinExistence type="predicted"/>
<keyword evidence="2" id="KW-1185">Reference proteome</keyword>
<reference evidence="2" key="1">
    <citation type="submission" date="2015-01" db="EMBL/GenBank/DDBJ databases">
        <title>Comparative genome analysis of Bacillus coagulans HM-08, Clostridium butyricum HM-68, Bacillus subtilis HM-66 and Bacillus paralicheniformis BL-09.</title>
        <authorList>
            <person name="Zhang H."/>
        </authorList>
    </citation>
    <scope>NUCLEOTIDE SEQUENCE [LARGE SCALE GENOMIC DNA]</scope>
    <source>
        <strain evidence="2">HM-08</strain>
    </source>
</reference>
<sequence length="43" mass="4822">MKDKNVGAAPQIVLHVLSFEAVPTKSLFRNFLQPKEPGIFPKK</sequence>
<gene>
    <name evidence="1" type="ORF">SB48_HM08orf01907</name>
</gene>
<organism evidence="1 2">
    <name type="scientific">Heyndrickxia coagulans</name>
    <name type="common">Weizmannia coagulans</name>
    <dbReference type="NCBI Taxonomy" id="1398"/>
    <lineage>
        <taxon>Bacteria</taxon>
        <taxon>Bacillati</taxon>
        <taxon>Bacillota</taxon>
        <taxon>Bacilli</taxon>
        <taxon>Bacillales</taxon>
        <taxon>Bacillaceae</taxon>
        <taxon>Heyndrickxia</taxon>
    </lineage>
</organism>
<name>A0AAN0T458_HEYCO</name>
<dbReference type="Proteomes" id="UP000032024">
    <property type="component" value="Chromosome"/>
</dbReference>